<dbReference type="EMBL" id="PIPS01000002">
    <property type="protein sequence ID" value="RUO43603.1"/>
    <property type="molecule type" value="Genomic_DNA"/>
</dbReference>
<feature type="chain" id="PRO_5041720687" evidence="1">
    <location>
        <begin position="19"/>
        <end position="179"/>
    </location>
</feature>
<accession>A0AA94EET1</accession>
<dbReference type="Proteomes" id="UP000286680">
    <property type="component" value="Unassembled WGS sequence"/>
</dbReference>
<reference evidence="3" key="1">
    <citation type="journal article" date="2018" name="Front. Microbiol.">
        <title>Genome-Based Analysis Reveals the Taxonomy and Diversity of the Family Idiomarinaceae.</title>
        <authorList>
            <person name="Liu Y."/>
            <person name="Lai Q."/>
            <person name="Shao Z."/>
        </authorList>
    </citation>
    <scope>NUCLEOTIDE SEQUENCE [LARGE SCALE GENOMIC DNA]</scope>
    <source>
        <strain evidence="3">SN-14</strain>
    </source>
</reference>
<dbReference type="AlphaFoldDB" id="A0AA94EET1"/>
<evidence type="ECO:0000313" key="3">
    <source>
        <dbReference type="Proteomes" id="UP000286680"/>
    </source>
</evidence>
<organism evidence="2 3">
    <name type="scientific">Idiomarina aquatica</name>
    <dbReference type="NCBI Taxonomy" id="1327752"/>
    <lineage>
        <taxon>Bacteria</taxon>
        <taxon>Pseudomonadati</taxon>
        <taxon>Pseudomonadota</taxon>
        <taxon>Gammaproteobacteria</taxon>
        <taxon>Alteromonadales</taxon>
        <taxon>Idiomarinaceae</taxon>
        <taxon>Idiomarina</taxon>
    </lineage>
</organism>
<sequence length="179" mass="20223">MQWIKAGLLALVSVLFLAACSTSIEDYEGREPALKLEEFFNGKLVAYGTVQDYSDDVIQRFRVEMVGRWDGNEGKLEEQFYYADGSTQERIWYLTKTGPNTYEGRASDVEGTAVGTTAGNALNWQYVLNVKMDDGSTMALSLDDWMYLIDSDNMINRTSMYKFGIPVGEITLYIGKRPE</sequence>
<gene>
    <name evidence="2" type="ORF">CWE23_08910</name>
</gene>
<evidence type="ECO:0000256" key="1">
    <source>
        <dbReference type="SAM" id="SignalP"/>
    </source>
</evidence>
<name>A0AA94EET1_9GAMM</name>
<protein>
    <submittedName>
        <fullName evidence="2">DUF3833 domain-containing protein</fullName>
    </submittedName>
</protein>
<feature type="signal peptide" evidence="1">
    <location>
        <begin position="1"/>
        <end position="18"/>
    </location>
</feature>
<keyword evidence="1" id="KW-0732">Signal</keyword>
<evidence type="ECO:0000313" key="2">
    <source>
        <dbReference type="EMBL" id="RUO43603.1"/>
    </source>
</evidence>
<proteinExistence type="predicted"/>
<comment type="caution">
    <text evidence="2">The sequence shown here is derived from an EMBL/GenBank/DDBJ whole genome shotgun (WGS) entry which is preliminary data.</text>
</comment>
<dbReference type="Pfam" id="PF12915">
    <property type="entry name" value="DUF3833"/>
    <property type="match status" value="1"/>
</dbReference>
<keyword evidence="3" id="KW-1185">Reference proteome</keyword>
<dbReference type="PROSITE" id="PS51257">
    <property type="entry name" value="PROKAR_LIPOPROTEIN"/>
    <property type="match status" value="1"/>
</dbReference>
<dbReference type="InterPro" id="IPR024409">
    <property type="entry name" value="DUF3833"/>
</dbReference>